<protein>
    <submittedName>
        <fullName evidence="2">Uncharacterized protein</fullName>
    </submittedName>
</protein>
<reference evidence="2" key="1">
    <citation type="submission" date="2019-12" db="EMBL/GenBank/DDBJ databases">
        <title>Genome sequencing and annotation of Brassica cretica.</title>
        <authorList>
            <person name="Studholme D.J."/>
            <person name="Sarris P."/>
        </authorList>
    </citation>
    <scope>NUCLEOTIDE SEQUENCE</scope>
    <source>
        <strain evidence="2">PFS-109/04</strain>
        <tissue evidence="2">Leaf</tissue>
    </source>
</reference>
<organism evidence="2 3">
    <name type="scientific">Brassica cretica</name>
    <name type="common">Mustard</name>
    <dbReference type="NCBI Taxonomy" id="69181"/>
    <lineage>
        <taxon>Eukaryota</taxon>
        <taxon>Viridiplantae</taxon>
        <taxon>Streptophyta</taxon>
        <taxon>Embryophyta</taxon>
        <taxon>Tracheophyta</taxon>
        <taxon>Spermatophyta</taxon>
        <taxon>Magnoliopsida</taxon>
        <taxon>eudicotyledons</taxon>
        <taxon>Gunneridae</taxon>
        <taxon>Pentapetalae</taxon>
        <taxon>rosids</taxon>
        <taxon>malvids</taxon>
        <taxon>Brassicales</taxon>
        <taxon>Brassicaceae</taxon>
        <taxon>Brassiceae</taxon>
        <taxon>Brassica</taxon>
    </lineage>
</organism>
<proteinExistence type="predicted"/>
<evidence type="ECO:0000313" key="3">
    <source>
        <dbReference type="Proteomes" id="UP000712600"/>
    </source>
</evidence>
<gene>
    <name evidence="2" type="ORF">F2Q69_00001963</name>
</gene>
<comment type="caution">
    <text evidence="2">The sequence shown here is derived from an EMBL/GenBank/DDBJ whole genome shotgun (WGS) entry which is preliminary data.</text>
</comment>
<accession>A0A8S9NXZ8</accession>
<dbReference type="AlphaFoldDB" id="A0A8S9NXZ8"/>
<name>A0A8S9NXZ8_BRACR</name>
<dbReference type="Proteomes" id="UP000712600">
    <property type="component" value="Unassembled WGS sequence"/>
</dbReference>
<evidence type="ECO:0000256" key="1">
    <source>
        <dbReference type="SAM" id="MobiDB-lite"/>
    </source>
</evidence>
<sequence>MNTRPDESLLSSPGASKETRRITVDGEDEPETNRSTLKLEPRSQMWQIYESTKRLTAYNRSSNLRLTCMEVQTHL</sequence>
<dbReference type="EMBL" id="QGKX02001521">
    <property type="protein sequence ID" value="KAF3508606.1"/>
    <property type="molecule type" value="Genomic_DNA"/>
</dbReference>
<feature type="region of interest" description="Disordered" evidence="1">
    <location>
        <begin position="1"/>
        <end position="38"/>
    </location>
</feature>
<evidence type="ECO:0000313" key="2">
    <source>
        <dbReference type="EMBL" id="KAF3508606.1"/>
    </source>
</evidence>